<dbReference type="AlphaFoldDB" id="A0A9N9P3H3"/>
<feature type="domain" description="SCP" evidence="2">
    <location>
        <begin position="29"/>
        <end position="106"/>
    </location>
</feature>
<dbReference type="OrthoDB" id="568194at2759"/>
<feature type="chain" id="PRO_5040466780" evidence="1">
    <location>
        <begin position="21"/>
        <end position="107"/>
    </location>
</feature>
<dbReference type="PANTHER" id="PTHR31157:SF1">
    <property type="entry name" value="SCP DOMAIN-CONTAINING PROTEIN"/>
    <property type="match status" value="1"/>
</dbReference>
<evidence type="ECO:0000259" key="2">
    <source>
        <dbReference type="Pfam" id="PF00188"/>
    </source>
</evidence>
<dbReference type="Pfam" id="PF00188">
    <property type="entry name" value="CAP"/>
    <property type="match status" value="1"/>
</dbReference>
<evidence type="ECO:0000313" key="3">
    <source>
        <dbReference type="EMBL" id="CAG8784760.1"/>
    </source>
</evidence>
<proteinExistence type="predicted"/>
<sequence>MKPSIPFLVVALMIFNIISAQKVDNEKMLKLVNAARQQGGASPLTLNSALCGVATDHSNYMSSISTLTHDDEAGDMGTRFTKHGYSYSTGGENVAEGYDNEEAVMQG</sequence>
<gene>
    <name evidence="3" type="ORF">DERYTH_LOCUS20162</name>
</gene>
<dbReference type="Gene3D" id="3.40.33.10">
    <property type="entry name" value="CAP"/>
    <property type="match status" value="1"/>
</dbReference>
<feature type="signal peptide" evidence="1">
    <location>
        <begin position="1"/>
        <end position="20"/>
    </location>
</feature>
<dbReference type="EMBL" id="CAJVPY010023274">
    <property type="protein sequence ID" value="CAG8784760.1"/>
    <property type="molecule type" value="Genomic_DNA"/>
</dbReference>
<dbReference type="Proteomes" id="UP000789405">
    <property type="component" value="Unassembled WGS sequence"/>
</dbReference>
<dbReference type="PANTHER" id="PTHR31157">
    <property type="entry name" value="SCP DOMAIN-CONTAINING PROTEIN"/>
    <property type="match status" value="1"/>
</dbReference>
<organism evidence="3 4">
    <name type="scientific">Dentiscutata erythropus</name>
    <dbReference type="NCBI Taxonomy" id="1348616"/>
    <lineage>
        <taxon>Eukaryota</taxon>
        <taxon>Fungi</taxon>
        <taxon>Fungi incertae sedis</taxon>
        <taxon>Mucoromycota</taxon>
        <taxon>Glomeromycotina</taxon>
        <taxon>Glomeromycetes</taxon>
        <taxon>Diversisporales</taxon>
        <taxon>Gigasporaceae</taxon>
        <taxon>Dentiscutata</taxon>
    </lineage>
</organism>
<keyword evidence="4" id="KW-1185">Reference proteome</keyword>
<evidence type="ECO:0000256" key="1">
    <source>
        <dbReference type="SAM" id="SignalP"/>
    </source>
</evidence>
<dbReference type="InterPro" id="IPR014044">
    <property type="entry name" value="CAP_dom"/>
</dbReference>
<protein>
    <submittedName>
        <fullName evidence="3">25249_t:CDS:1</fullName>
    </submittedName>
</protein>
<keyword evidence="1" id="KW-0732">Signal</keyword>
<name>A0A9N9P3H3_9GLOM</name>
<accession>A0A9N9P3H3</accession>
<feature type="non-terminal residue" evidence="3">
    <location>
        <position position="107"/>
    </location>
</feature>
<evidence type="ECO:0000313" key="4">
    <source>
        <dbReference type="Proteomes" id="UP000789405"/>
    </source>
</evidence>
<dbReference type="CDD" id="cd05379">
    <property type="entry name" value="CAP_bacterial"/>
    <property type="match status" value="1"/>
</dbReference>
<comment type="caution">
    <text evidence="3">The sequence shown here is derived from an EMBL/GenBank/DDBJ whole genome shotgun (WGS) entry which is preliminary data.</text>
</comment>
<dbReference type="SUPFAM" id="SSF55797">
    <property type="entry name" value="PR-1-like"/>
    <property type="match status" value="1"/>
</dbReference>
<dbReference type="InterPro" id="IPR035940">
    <property type="entry name" value="CAP_sf"/>
</dbReference>
<reference evidence="3" key="1">
    <citation type="submission" date="2021-06" db="EMBL/GenBank/DDBJ databases">
        <authorList>
            <person name="Kallberg Y."/>
            <person name="Tangrot J."/>
            <person name="Rosling A."/>
        </authorList>
    </citation>
    <scope>NUCLEOTIDE SEQUENCE</scope>
    <source>
        <strain evidence="3">MA453B</strain>
    </source>
</reference>